<dbReference type="GO" id="GO:0005524">
    <property type="term" value="F:ATP binding"/>
    <property type="evidence" value="ECO:0007669"/>
    <property type="project" value="UniProtKB-KW"/>
</dbReference>
<dbReference type="PANTHER" id="PTHR44936">
    <property type="entry name" value="SENSOR PROTEIN CREC"/>
    <property type="match status" value="1"/>
</dbReference>
<keyword evidence="7" id="KW-0547">Nucleotide-binding</keyword>
<comment type="catalytic activity">
    <reaction evidence="1">
        <text>ATP + protein L-histidine = ADP + protein N-phospho-L-histidine.</text>
        <dbReference type="EC" id="2.7.13.3"/>
    </reaction>
</comment>
<dbReference type="Proteomes" id="UP001222770">
    <property type="component" value="Unassembled WGS sequence"/>
</dbReference>
<organism evidence="14 15">
    <name type="scientific">Novosphingobium cyanobacteriorum</name>
    <dbReference type="NCBI Taxonomy" id="3024215"/>
    <lineage>
        <taxon>Bacteria</taxon>
        <taxon>Pseudomonadati</taxon>
        <taxon>Pseudomonadota</taxon>
        <taxon>Alphaproteobacteria</taxon>
        <taxon>Sphingomonadales</taxon>
        <taxon>Sphingomonadaceae</taxon>
        <taxon>Novosphingobium</taxon>
    </lineage>
</organism>
<feature type="domain" description="HAMP" evidence="13">
    <location>
        <begin position="216"/>
        <end position="269"/>
    </location>
</feature>
<keyword evidence="11" id="KW-1133">Transmembrane helix</keyword>
<dbReference type="SUPFAM" id="SSF55874">
    <property type="entry name" value="ATPase domain of HSP90 chaperone/DNA topoisomerase II/histidine kinase"/>
    <property type="match status" value="1"/>
</dbReference>
<feature type="region of interest" description="Disordered" evidence="10">
    <location>
        <begin position="68"/>
        <end position="87"/>
    </location>
</feature>
<keyword evidence="4" id="KW-1003">Cell membrane</keyword>
<evidence type="ECO:0000256" key="7">
    <source>
        <dbReference type="ARBA" id="ARBA00022741"/>
    </source>
</evidence>
<evidence type="ECO:0000256" key="1">
    <source>
        <dbReference type="ARBA" id="ARBA00000085"/>
    </source>
</evidence>
<dbReference type="PROSITE" id="PS50109">
    <property type="entry name" value="HIS_KIN"/>
    <property type="match status" value="1"/>
</dbReference>
<dbReference type="EMBL" id="JAROCY010000006">
    <property type="protein sequence ID" value="MDF8333171.1"/>
    <property type="molecule type" value="Genomic_DNA"/>
</dbReference>
<dbReference type="InterPro" id="IPR050980">
    <property type="entry name" value="2C_sensor_his_kinase"/>
</dbReference>
<dbReference type="PANTHER" id="PTHR44936:SF10">
    <property type="entry name" value="SENSOR PROTEIN RSTB"/>
    <property type="match status" value="1"/>
</dbReference>
<dbReference type="EC" id="2.7.13.3" evidence="3"/>
<dbReference type="Gene3D" id="1.10.287.130">
    <property type="match status" value="1"/>
</dbReference>
<sequence length="479" mass="52888">MATPPHSSRMPQVPRSLQGQIMLAIAVALLVAQGISAALIWRAQHERHMMGLVNAAAFRLIGDRMLPATPAEGRGRRRPPLPDDGFRLPRPLRLQITSASPWQDGDRRREDIESELHEVFEAQGVASGELLVIQRDPHRDPVIDDWLEQTRRRFERLGWWEGQPTLVIAAVRRGDGQWLAARLIVPATERHVLLSLMGQTILLYFVLIGAVALILRRIVRPLKALTRRVEVFARERSLDGQLVPEGPEDVRHLVEAHNQMEGRIAALLDEKDVMLGAIGHDLKTPLAALRVRIEAVDDDAERGKMAATIEDINRSLDDILSLARVGRPTDPVEATELSALISDVVGEYEDMGDDVTLLDTQRMVGRVRATWLRRALRNLVSNALRYGTRARVALVRQGDWAVLTVEDDGPGIPESEIARMMEPFNRLESSRNSGTGGAGLGLTLARAIADQHGGALIVANRIEGGAVRGLVATLRLPLA</sequence>
<dbReference type="CDD" id="cd00082">
    <property type="entry name" value="HisKA"/>
    <property type="match status" value="1"/>
</dbReference>
<dbReference type="SMART" id="SM00387">
    <property type="entry name" value="HATPase_c"/>
    <property type="match status" value="1"/>
</dbReference>
<protein>
    <recommendedName>
        <fullName evidence="3">histidine kinase</fullName>
        <ecNumber evidence="3">2.7.13.3</ecNumber>
    </recommendedName>
</protein>
<dbReference type="PRINTS" id="PR00344">
    <property type="entry name" value="BCTRLSENSOR"/>
</dbReference>
<keyword evidence="15" id="KW-1185">Reference proteome</keyword>
<evidence type="ECO:0000259" key="12">
    <source>
        <dbReference type="PROSITE" id="PS50109"/>
    </source>
</evidence>
<dbReference type="SUPFAM" id="SSF47384">
    <property type="entry name" value="Homodimeric domain of signal transducing histidine kinase"/>
    <property type="match status" value="1"/>
</dbReference>
<gene>
    <name evidence="14" type="ORF">POM99_08170</name>
</gene>
<evidence type="ECO:0000256" key="2">
    <source>
        <dbReference type="ARBA" id="ARBA00004651"/>
    </source>
</evidence>
<keyword evidence="8" id="KW-0418">Kinase</keyword>
<feature type="transmembrane region" description="Helical" evidence="11">
    <location>
        <begin position="192"/>
        <end position="215"/>
    </location>
</feature>
<reference evidence="14 15" key="1">
    <citation type="submission" date="2023-03" db="EMBL/GenBank/DDBJ databases">
        <title>Novosphingobium cyanobacteriorum sp. nov., isolated from a eutrophic reservoir during the Microcystis bloom period.</title>
        <authorList>
            <person name="Kang M."/>
            <person name="Le V."/>
            <person name="Ko S.-R."/>
            <person name="Lee S.-A."/>
            <person name="Ahn C.-Y."/>
        </authorList>
    </citation>
    <scope>NUCLEOTIDE SEQUENCE [LARGE SCALE GENOMIC DNA]</scope>
    <source>
        <strain evidence="14 15">HBC54</strain>
    </source>
</reference>
<proteinExistence type="predicted"/>
<dbReference type="SMART" id="SM00388">
    <property type="entry name" value="HisKA"/>
    <property type="match status" value="1"/>
</dbReference>
<dbReference type="InterPro" id="IPR036890">
    <property type="entry name" value="HATPase_C_sf"/>
</dbReference>
<evidence type="ECO:0000313" key="14">
    <source>
        <dbReference type="EMBL" id="MDF8333171.1"/>
    </source>
</evidence>
<dbReference type="InterPro" id="IPR036097">
    <property type="entry name" value="HisK_dim/P_sf"/>
</dbReference>
<name>A0ABT6CGX1_9SPHN</name>
<evidence type="ECO:0000313" key="15">
    <source>
        <dbReference type="Proteomes" id="UP001222770"/>
    </source>
</evidence>
<keyword evidence="11" id="KW-0812">Transmembrane</keyword>
<evidence type="ECO:0000256" key="3">
    <source>
        <dbReference type="ARBA" id="ARBA00012438"/>
    </source>
</evidence>
<feature type="transmembrane region" description="Helical" evidence="11">
    <location>
        <begin position="20"/>
        <end position="41"/>
    </location>
</feature>
<evidence type="ECO:0000256" key="8">
    <source>
        <dbReference type="ARBA" id="ARBA00022777"/>
    </source>
</evidence>
<dbReference type="InterPro" id="IPR004358">
    <property type="entry name" value="Sig_transdc_His_kin-like_C"/>
</dbReference>
<evidence type="ECO:0000256" key="4">
    <source>
        <dbReference type="ARBA" id="ARBA00022475"/>
    </source>
</evidence>
<comment type="caution">
    <text evidence="14">The sequence shown here is derived from an EMBL/GenBank/DDBJ whole genome shotgun (WGS) entry which is preliminary data.</text>
</comment>
<keyword evidence="6" id="KW-0808">Transferase</keyword>
<dbReference type="Gene3D" id="3.30.565.10">
    <property type="entry name" value="Histidine kinase-like ATPase, C-terminal domain"/>
    <property type="match status" value="1"/>
</dbReference>
<evidence type="ECO:0000259" key="13">
    <source>
        <dbReference type="PROSITE" id="PS50885"/>
    </source>
</evidence>
<evidence type="ECO:0000256" key="10">
    <source>
        <dbReference type="SAM" id="MobiDB-lite"/>
    </source>
</evidence>
<feature type="domain" description="Histidine kinase" evidence="12">
    <location>
        <begin position="277"/>
        <end position="479"/>
    </location>
</feature>
<dbReference type="PROSITE" id="PS50885">
    <property type="entry name" value="HAMP"/>
    <property type="match status" value="1"/>
</dbReference>
<keyword evidence="9 14" id="KW-0067">ATP-binding</keyword>
<dbReference type="Pfam" id="PF02518">
    <property type="entry name" value="HATPase_c"/>
    <property type="match status" value="1"/>
</dbReference>
<evidence type="ECO:0000256" key="6">
    <source>
        <dbReference type="ARBA" id="ARBA00022679"/>
    </source>
</evidence>
<dbReference type="InterPro" id="IPR005467">
    <property type="entry name" value="His_kinase_dom"/>
</dbReference>
<dbReference type="InterPro" id="IPR003594">
    <property type="entry name" value="HATPase_dom"/>
</dbReference>
<dbReference type="InterPro" id="IPR003661">
    <property type="entry name" value="HisK_dim/P_dom"/>
</dbReference>
<accession>A0ABT6CGX1</accession>
<dbReference type="InterPro" id="IPR003660">
    <property type="entry name" value="HAMP_dom"/>
</dbReference>
<keyword evidence="11" id="KW-0472">Membrane</keyword>
<evidence type="ECO:0000256" key="9">
    <source>
        <dbReference type="ARBA" id="ARBA00022840"/>
    </source>
</evidence>
<dbReference type="RefSeq" id="WP_277276588.1">
    <property type="nucleotide sequence ID" value="NZ_JAROCY010000006.1"/>
</dbReference>
<evidence type="ECO:0000256" key="5">
    <source>
        <dbReference type="ARBA" id="ARBA00022553"/>
    </source>
</evidence>
<comment type="subcellular location">
    <subcellularLocation>
        <location evidence="2">Cell membrane</location>
        <topology evidence="2">Multi-pass membrane protein</topology>
    </subcellularLocation>
</comment>
<keyword evidence="5" id="KW-0597">Phosphoprotein</keyword>
<evidence type="ECO:0000256" key="11">
    <source>
        <dbReference type="SAM" id="Phobius"/>
    </source>
</evidence>